<dbReference type="EC" id="3.6.5.3" evidence="1"/>
<dbReference type="EMBL" id="MN740326">
    <property type="protein sequence ID" value="QHU00333.1"/>
    <property type="molecule type" value="Genomic_DNA"/>
</dbReference>
<reference evidence="8" key="1">
    <citation type="journal article" date="2020" name="Nature">
        <title>Giant virus diversity and host interactions through global metagenomics.</title>
        <authorList>
            <person name="Schulz F."/>
            <person name="Roux S."/>
            <person name="Paez-Espino D."/>
            <person name="Jungbluth S."/>
            <person name="Walsh D.A."/>
            <person name="Denef V.J."/>
            <person name="McMahon K.D."/>
            <person name="Konstantinidis K.T."/>
            <person name="Eloe-Fadrosh E.A."/>
            <person name="Kyrpides N.C."/>
            <person name="Woyke T."/>
        </authorList>
    </citation>
    <scope>NUCLEOTIDE SEQUENCE</scope>
    <source>
        <strain evidence="8">GVMAG-M-3300025860-12</strain>
    </source>
</reference>
<dbReference type="InterPro" id="IPR027417">
    <property type="entry name" value="P-loop_NTPase"/>
</dbReference>
<dbReference type="Pfam" id="PF09173">
    <property type="entry name" value="eIF2_C"/>
    <property type="match status" value="1"/>
</dbReference>
<dbReference type="GO" id="GO:0001731">
    <property type="term" value="P:formation of translation preinitiation complex"/>
    <property type="evidence" value="ECO:0007669"/>
    <property type="project" value="TreeGrafter"/>
</dbReference>
<dbReference type="AlphaFoldDB" id="A0A6C0J4U0"/>
<accession>A0A6C0J4U0</accession>
<name>A0A6C0J4U0_9ZZZZ</name>
<evidence type="ECO:0000259" key="7">
    <source>
        <dbReference type="PROSITE" id="PS51722"/>
    </source>
</evidence>
<feature type="domain" description="Tr-type G" evidence="7">
    <location>
        <begin position="11"/>
        <end position="207"/>
    </location>
</feature>
<keyword evidence="5" id="KW-0342">GTP-binding</keyword>
<dbReference type="InterPro" id="IPR000795">
    <property type="entry name" value="T_Tr_GTP-bd_dom"/>
</dbReference>
<dbReference type="PANTHER" id="PTHR42854:SF3">
    <property type="entry name" value="EUKARYOTIC TRANSLATION INITIATION FACTOR 2 SUBUNIT 3-RELATED"/>
    <property type="match status" value="1"/>
</dbReference>
<sequence>MTELSTIMMNQPITNIGMLGSVSDGKSTTVYQLTGTKTQKHSKEQKRNITIKPGYANMKIYKNDNHLSSTNSSKKMDGKLVNHISFIDCPGHYELIMTMLANIDLMKGAIVIVSAAEPINKKPQLLQHLMAVKIANFKNVIICFNKLDLVSKKIALERKDELDKLLLELRIKPKVIIPVCMNKTVGINYLLDNIMEYFPPVIHETSRNVQFRISRSFDINKKNIHYKDIKGGVLGGSLVSGKLNVGDSIEIKPGIIKKKEDGTFECITIKTKVISLQTDTEQLDSIIPGGLIGIRTTIDPFYCKDDNLSGNIVGLVDTLPPVYNEVNIELKYNNINFGDDKWIPQVNDKINLQISTCSVTGIVKIFNTNLIIKLDKPVCIDKNMMIIISRTVNKTLNILGYGFLND</sequence>
<protein>
    <recommendedName>
        <fullName evidence="1">protein-synthesizing GTPase</fullName>
        <ecNumber evidence="1">3.6.5.3</ecNumber>
    </recommendedName>
</protein>
<dbReference type="GO" id="GO:0003743">
    <property type="term" value="F:translation initiation factor activity"/>
    <property type="evidence" value="ECO:0007669"/>
    <property type="project" value="UniProtKB-KW"/>
</dbReference>
<dbReference type="InterPro" id="IPR009000">
    <property type="entry name" value="Transl_B-barrel_sf"/>
</dbReference>
<comment type="catalytic activity">
    <reaction evidence="6">
        <text>GTP + H2O = GDP + phosphate + H(+)</text>
        <dbReference type="Rhea" id="RHEA:19669"/>
        <dbReference type="ChEBI" id="CHEBI:15377"/>
        <dbReference type="ChEBI" id="CHEBI:15378"/>
        <dbReference type="ChEBI" id="CHEBI:37565"/>
        <dbReference type="ChEBI" id="CHEBI:43474"/>
        <dbReference type="ChEBI" id="CHEBI:58189"/>
        <dbReference type="EC" id="3.6.5.3"/>
    </reaction>
</comment>
<dbReference type="Gene3D" id="2.40.30.10">
    <property type="entry name" value="Translation factors"/>
    <property type="match status" value="2"/>
</dbReference>
<dbReference type="GO" id="GO:0005829">
    <property type="term" value="C:cytosol"/>
    <property type="evidence" value="ECO:0007669"/>
    <property type="project" value="TreeGrafter"/>
</dbReference>
<organism evidence="8">
    <name type="scientific">viral metagenome</name>
    <dbReference type="NCBI Taxonomy" id="1070528"/>
    <lineage>
        <taxon>unclassified sequences</taxon>
        <taxon>metagenomes</taxon>
        <taxon>organismal metagenomes</taxon>
    </lineage>
</organism>
<dbReference type="GO" id="GO:0000049">
    <property type="term" value="F:tRNA binding"/>
    <property type="evidence" value="ECO:0007669"/>
    <property type="project" value="InterPro"/>
</dbReference>
<evidence type="ECO:0000256" key="4">
    <source>
        <dbReference type="ARBA" id="ARBA00022917"/>
    </source>
</evidence>
<dbReference type="PANTHER" id="PTHR42854">
    <property type="entry name" value="EUKARYOTIC TRANSLATION INITIATION FACTOR 2 SUBUNIT 3 FAMILY MEMBER"/>
    <property type="match status" value="1"/>
</dbReference>
<evidence type="ECO:0000256" key="1">
    <source>
        <dbReference type="ARBA" id="ARBA00011986"/>
    </source>
</evidence>
<evidence type="ECO:0000256" key="2">
    <source>
        <dbReference type="ARBA" id="ARBA00022540"/>
    </source>
</evidence>
<dbReference type="GO" id="GO:0005525">
    <property type="term" value="F:GTP binding"/>
    <property type="evidence" value="ECO:0007669"/>
    <property type="project" value="UniProtKB-KW"/>
</dbReference>
<dbReference type="InterPro" id="IPR009001">
    <property type="entry name" value="Transl_elong_EF1A/Init_IF2_C"/>
</dbReference>
<dbReference type="PRINTS" id="PR00315">
    <property type="entry name" value="ELONGATNFCT"/>
</dbReference>
<evidence type="ECO:0000256" key="5">
    <source>
        <dbReference type="ARBA" id="ARBA00023134"/>
    </source>
</evidence>
<dbReference type="InterPro" id="IPR015256">
    <property type="entry name" value="eIF2g_C"/>
</dbReference>
<dbReference type="Pfam" id="PF00009">
    <property type="entry name" value="GTP_EFTU"/>
    <property type="match status" value="1"/>
</dbReference>
<evidence type="ECO:0000313" key="8">
    <source>
        <dbReference type="EMBL" id="QHU00333.1"/>
    </source>
</evidence>
<keyword evidence="4" id="KW-0648">Protein biosynthesis</keyword>
<dbReference type="SUPFAM" id="SSF50465">
    <property type="entry name" value="EF-Tu/eEF-1alpha/eIF2-gamma C-terminal domain"/>
    <property type="match status" value="1"/>
</dbReference>
<dbReference type="InterPro" id="IPR044127">
    <property type="entry name" value="eIF2g_dom_2"/>
</dbReference>
<dbReference type="PROSITE" id="PS51722">
    <property type="entry name" value="G_TR_2"/>
    <property type="match status" value="1"/>
</dbReference>
<dbReference type="Gene3D" id="3.40.50.300">
    <property type="entry name" value="P-loop containing nucleotide triphosphate hydrolases"/>
    <property type="match status" value="1"/>
</dbReference>
<dbReference type="SUPFAM" id="SSF52540">
    <property type="entry name" value="P-loop containing nucleoside triphosphate hydrolases"/>
    <property type="match status" value="1"/>
</dbReference>
<evidence type="ECO:0000256" key="3">
    <source>
        <dbReference type="ARBA" id="ARBA00022741"/>
    </source>
</evidence>
<keyword evidence="3" id="KW-0547">Nucleotide-binding</keyword>
<evidence type="ECO:0000256" key="6">
    <source>
        <dbReference type="ARBA" id="ARBA00048107"/>
    </source>
</evidence>
<proteinExistence type="predicted"/>
<keyword evidence="2" id="KW-0396">Initiation factor</keyword>
<dbReference type="CDD" id="cd03688">
    <property type="entry name" value="eIF2_gamma_II"/>
    <property type="match status" value="1"/>
</dbReference>
<dbReference type="InterPro" id="IPR050543">
    <property type="entry name" value="eIF2G"/>
</dbReference>
<dbReference type="SUPFAM" id="SSF50447">
    <property type="entry name" value="Translation proteins"/>
    <property type="match status" value="1"/>
</dbReference>
<dbReference type="GO" id="GO:0003924">
    <property type="term" value="F:GTPase activity"/>
    <property type="evidence" value="ECO:0007669"/>
    <property type="project" value="InterPro"/>
</dbReference>
<dbReference type="NCBIfam" id="NF003077">
    <property type="entry name" value="PRK04000.1"/>
    <property type="match status" value="1"/>
</dbReference>